<name>A0A4Y2PS40_ARAVE</name>
<proteinExistence type="predicted"/>
<protein>
    <submittedName>
        <fullName evidence="1">Uncharacterized protein</fullName>
    </submittedName>
</protein>
<accession>A0A4Y2PS40</accession>
<dbReference type="AlphaFoldDB" id="A0A4Y2PS40"/>
<organism evidence="1 2">
    <name type="scientific">Araneus ventricosus</name>
    <name type="common">Orbweaver spider</name>
    <name type="synonym">Epeira ventricosa</name>
    <dbReference type="NCBI Taxonomy" id="182803"/>
    <lineage>
        <taxon>Eukaryota</taxon>
        <taxon>Metazoa</taxon>
        <taxon>Ecdysozoa</taxon>
        <taxon>Arthropoda</taxon>
        <taxon>Chelicerata</taxon>
        <taxon>Arachnida</taxon>
        <taxon>Araneae</taxon>
        <taxon>Araneomorphae</taxon>
        <taxon>Entelegynae</taxon>
        <taxon>Araneoidea</taxon>
        <taxon>Araneidae</taxon>
        <taxon>Araneus</taxon>
    </lineage>
</organism>
<dbReference type="EMBL" id="BGPR01134536">
    <property type="protein sequence ID" value="GBN53683.1"/>
    <property type="molecule type" value="Genomic_DNA"/>
</dbReference>
<reference evidence="1 2" key="1">
    <citation type="journal article" date="2019" name="Sci. Rep.">
        <title>Orb-weaving spider Araneus ventricosus genome elucidates the spidroin gene catalogue.</title>
        <authorList>
            <person name="Kono N."/>
            <person name="Nakamura H."/>
            <person name="Ohtoshi R."/>
            <person name="Moran D.A.P."/>
            <person name="Shinohara A."/>
            <person name="Yoshida Y."/>
            <person name="Fujiwara M."/>
            <person name="Mori M."/>
            <person name="Tomita M."/>
            <person name="Arakawa K."/>
        </authorList>
    </citation>
    <scope>NUCLEOTIDE SEQUENCE [LARGE SCALE GENOMIC DNA]</scope>
</reference>
<evidence type="ECO:0000313" key="1">
    <source>
        <dbReference type="EMBL" id="GBN53683.1"/>
    </source>
</evidence>
<gene>
    <name evidence="1" type="ORF">AVEN_189543_1</name>
</gene>
<evidence type="ECO:0000313" key="2">
    <source>
        <dbReference type="Proteomes" id="UP000499080"/>
    </source>
</evidence>
<comment type="caution">
    <text evidence="1">The sequence shown here is derived from an EMBL/GenBank/DDBJ whole genome shotgun (WGS) entry which is preliminary data.</text>
</comment>
<dbReference type="Proteomes" id="UP000499080">
    <property type="component" value="Unassembled WGS sequence"/>
</dbReference>
<sequence length="83" mass="9343">MNWSLPTWVVFTPPPHYPAITLPYGARKWAVVGKAYWSPPTALIPEAISEPHLPSKEANRLRPAFVAVERTSSNCPRPPRLVR</sequence>
<keyword evidence="2" id="KW-1185">Reference proteome</keyword>